<dbReference type="Proteomes" id="UP000192801">
    <property type="component" value="Unassembled WGS sequence"/>
</dbReference>
<dbReference type="Gene3D" id="1.10.260.40">
    <property type="entry name" value="lambda repressor-like DNA-binding domains"/>
    <property type="match status" value="1"/>
</dbReference>
<dbReference type="PROSITE" id="PS50943">
    <property type="entry name" value="HTH_CROC1"/>
    <property type="match status" value="1"/>
</dbReference>
<feature type="domain" description="HTH cro/C1-type" evidence="2">
    <location>
        <begin position="24"/>
        <end position="79"/>
    </location>
</feature>
<feature type="compositionally biased region" description="Basic and acidic residues" evidence="1">
    <location>
        <begin position="194"/>
        <end position="213"/>
    </location>
</feature>
<dbReference type="GO" id="GO:0003677">
    <property type="term" value="F:DNA binding"/>
    <property type="evidence" value="ECO:0007669"/>
    <property type="project" value="InterPro"/>
</dbReference>
<proteinExistence type="predicted"/>
<feature type="region of interest" description="Disordered" evidence="1">
    <location>
        <begin position="190"/>
        <end position="219"/>
    </location>
</feature>
<dbReference type="OrthoDB" id="4752614at2"/>
<name>A0A1X0D388_9MYCO</name>
<evidence type="ECO:0000313" key="4">
    <source>
        <dbReference type="Proteomes" id="UP000192801"/>
    </source>
</evidence>
<evidence type="ECO:0000313" key="3">
    <source>
        <dbReference type="EMBL" id="ORA66857.1"/>
    </source>
</evidence>
<dbReference type="AlphaFoldDB" id="A0A1X0D388"/>
<evidence type="ECO:0000256" key="1">
    <source>
        <dbReference type="SAM" id="MobiDB-lite"/>
    </source>
</evidence>
<sequence length="219" mass="24214">MANIGDAWHAATSKRVGTAVAGHRKRLGMTAQQLAQRCAELGAPIHRTTITKIENGRPRFDLGELIVLAAALSTTPVTLLYPGPYENEVEVLPGREAPEFQAAQWFSGIEWHSFASIGDSREGSAGWLAATERLGLWRQLAEQKMLRNKAVVRMISDERTDDVASRELIAMHDRVIDDLEAQLGIGNPTSSDVYEYRDGQLRRLDDDDPRRQPAGDPDA</sequence>
<comment type="caution">
    <text evidence="3">The sequence shown here is derived from an EMBL/GenBank/DDBJ whole genome shotgun (WGS) entry which is preliminary data.</text>
</comment>
<dbReference type="SUPFAM" id="SSF47413">
    <property type="entry name" value="lambda repressor-like DNA-binding domains"/>
    <property type="match status" value="1"/>
</dbReference>
<dbReference type="EMBL" id="MVHS01000047">
    <property type="protein sequence ID" value="ORA66857.1"/>
    <property type="molecule type" value="Genomic_DNA"/>
</dbReference>
<accession>A0A1X0D388</accession>
<dbReference type="RefSeq" id="WP_083032455.1">
    <property type="nucleotide sequence ID" value="NZ_AP022618.1"/>
</dbReference>
<gene>
    <name evidence="3" type="ORF">BST26_16450</name>
</gene>
<organism evidence="3 4">
    <name type="scientific">Mycolicibacterium insubricum</name>
    <dbReference type="NCBI Taxonomy" id="444597"/>
    <lineage>
        <taxon>Bacteria</taxon>
        <taxon>Bacillati</taxon>
        <taxon>Actinomycetota</taxon>
        <taxon>Actinomycetes</taxon>
        <taxon>Mycobacteriales</taxon>
        <taxon>Mycobacteriaceae</taxon>
        <taxon>Mycolicibacterium</taxon>
    </lineage>
</organism>
<evidence type="ECO:0000259" key="2">
    <source>
        <dbReference type="PROSITE" id="PS50943"/>
    </source>
</evidence>
<dbReference type="InterPro" id="IPR010982">
    <property type="entry name" value="Lambda_DNA-bd_dom_sf"/>
</dbReference>
<protein>
    <recommendedName>
        <fullName evidence="2">HTH cro/C1-type domain-containing protein</fullName>
    </recommendedName>
</protein>
<dbReference type="InterPro" id="IPR001387">
    <property type="entry name" value="Cro/C1-type_HTH"/>
</dbReference>
<keyword evidence="4" id="KW-1185">Reference proteome</keyword>
<dbReference type="Pfam" id="PF01381">
    <property type="entry name" value="HTH_3"/>
    <property type="match status" value="1"/>
</dbReference>
<dbReference type="STRING" id="444597.BST26_16450"/>
<reference evidence="3 4" key="1">
    <citation type="submission" date="2016-12" db="EMBL/GenBank/DDBJ databases">
        <title>The new phylogeny of genus Mycobacterium.</title>
        <authorList>
            <person name="Tortoli E."/>
            <person name="Trovato A."/>
            <person name="Cirillo D.M."/>
        </authorList>
    </citation>
    <scope>NUCLEOTIDE SEQUENCE [LARGE SCALE GENOMIC DNA]</scope>
    <source>
        <strain evidence="3 4">DSM 45130</strain>
    </source>
</reference>
<dbReference type="CDD" id="cd00093">
    <property type="entry name" value="HTH_XRE"/>
    <property type="match status" value="1"/>
</dbReference>